<sequence length="260" mass="29031">MSQTPWILLRGLMRDQRHWGDFPALFQAQFPGARLLTPDLPGNGQRNREESPARVEAMADLYRTELRRQGIAPPYRLFGMSLGAMVAVAWSSAYPAEVESCVLSNTSLRPVSPFYHRLRPVAYPLLLRQTLREPSPAAAERAVLDLTSRHHERTRQQLPIWTEWRRSHPVSRANGLRQLGAAIRFRAPASAPAVPLLLLCGAGDRLVSPRCSQALAALWRAPLRVHPSAGHDLPLDDGEWVAQQIGDWERQRLAAGADSP</sequence>
<dbReference type="SUPFAM" id="SSF53474">
    <property type="entry name" value="alpha/beta-Hydrolases"/>
    <property type="match status" value="1"/>
</dbReference>
<dbReference type="InParanoid" id="A0A3N0VGH8"/>
<feature type="domain" description="AB hydrolase-1" evidence="1">
    <location>
        <begin position="7"/>
        <end position="243"/>
    </location>
</feature>
<dbReference type="AlphaFoldDB" id="A0A3N0VGH8"/>
<gene>
    <name evidence="2" type="ORF">ED208_05740</name>
</gene>
<evidence type="ECO:0000313" key="3">
    <source>
        <dbReference type="Proteomes" id="UP000282106"/>
    </source>
</evidence>
<protein>
    <submittedName>
        <fullName evidence="2">Alpha/beta hydrolase</fullName>
    </submittedName>
</protein>
<dbReference type="RefSeq" id="WP_123210921.1">
    <property type="nucleotide sequence ID" value="NZ_RJVO01000002.1"/>
</dbReference>
<dbReference type="PANTHER" id="PTHR43194">
    <property type="entry name" value="HYDROLASE ALPHA/BETA FOLD FAMILY"/>
    <property type="match status" value="1"/>
</dbReference>
<dbReference type="InterPro" id="IPR000073">
    <property type="entry name" value="AB_hydrolase_1"/>
</dbReference>
<accession>A0A3N0VGH8</accession>
<evidence type="ECO:0000313" key="2">
    <source>
        <dbReference type="EMBL" id="ROH91877.1"/>
    </source>
</evidence>
<reference evidence="2 3" key="1">
    <citation type="submission" date="2018-10" db="EMBL/GenBank/DDBJ databases">
        <authorList>
            <person name="Chen W.-M."/>
        </authorList>
    </citation>
    <scope>NUCLEOTIDE SEQUENCE [LARGE SCALE GENOMIC DNA]</scope>
    <source>
        <strain evidence="2 3">THS-13</strain>
    </source>
</reference>
<dbReference type="GO" id="GO:0016787">
    <property type="term" value="F:hydrolase activity"/>
    <property type="evidence" value="ECO:0007669"/>
    <property type="project" value="UniProtKB-KW"/>
</dbReference>
<evidence type="ECO:0000259" key="1">
    <source>
        <dbReference type="Pfam" id="PF12697"/>
    </source>
</evidence>
<comment type="caution">
    <text evidence="2">The sequence shown here is derived from an EMBL/GenBank/DDBJ whole genome shotgun (WGS) entry which is preliminary data.</text>
</comment>
<organism evidence="2 3">
    <name type="scientific">Stagnimonas aquatica</name>
    <dbReference type="NCBI Taxonomy" id="2689987"/>
    <lineage>
        <taxon>Bacteria</taxon>
        <taxon>Pseudomonadati</taxon>
        <taxon>Pseudomonadota</taxon>
        <taxon>Gammaproteobacteria</taxon>
        <taxon>Nevskiales</taxon>
        <taxon>Nevskiaceae</taxon>
        <taxon>Stagnimonas</taxon>
    </lineage>
</organism>
<dbReference type="PRINTS" id="PR00111">
    <property type="entry name" value="ABHYDROLASE"/>
</dbReference>
<keyword evidence="2" id="KW-0378">Hydrolase</keyword>
<dbReference type="PANTHER" id="PTHR43194:SF5">
    <property type="entry name" value="PIMELOYL-[ACYL-CARRIER PROTEIN] METHYL ESTER ESTERASE"/>
    <property type="match status" value="1"/>
</dbReference>
<dbReference type="InterPro" id="IPR029058">
    <property type="entry name" value="AB_hydrolase_fold"/>
</dbReference>
<dbReference type="InterPro" id="IPR050228">
    <property type="entry name" value="Carboxylesterase_BioH"/>
</dbReference>
<dbReference type="EMBL" id="RJVO01000002">
    <property type="protein sequence ID" value="ROH91877.1"/>
    <property type="molecule type" value="Genomic_DNA"/>
</dbReference>
<dbReference type="Pfam" id="PF12697">
    <property type="entry name" value="Abhydrolase_6"/>
    <property type="match status" value="1"/>
</dbReference>
<proteinExistence type="predicted"/>
<keyword evidence="3" id="KW-1185">Reference proteome</keyword>
<name>A0A3N0VGH8_9GAMM</name>
<dbReference type="Gene3D" id="3.40.50.1820">
    <property type="entry name" value="alpha/beta hydrolase"/>
    <property type="match status" value="1"/>
</dbReference>
<dbReference type="Proteomes" id="UP000282106">
    <property type="component" value="Unassembled WGS sequence"/>
</dbReference>